<organism evidence="1 2">
    <name type="scientific">Hyphomonas atlantica</name>
    <dbReference type="NCBI Taxonomy" id="1280948"/>
    <lineage>
        <taxon>Bacteria</taxon>
        <taxon>Pseudomonadati</taxon>
        <taxon>Pseudomonadota</taxon>
        <taxon>Alphaproteobacteria</taxon>
        <taxon>Hyphomonadales</taxon>
        <taxon>Hyphomonadaceae</taxon>
        <taxon>Hyphomonas</taxon>
    </lineage>
</organism>
<gene>
    <name evidence="1" type="ORF">DD728_08560</name>
</gene>
<comment type="caution">
    <text evidence="1">The sequence shown here is derived from an EMBL/GenBank/DDBJ whole genome shotgun (WGS) entry which is preliminary data.</text>
</comment>
<feature type="non-terminal residue" evidence="1">
    <location>
        <position position="48"/>
    </location>
</feature>
<evidence type="ECO:0000313" key="1">
    <source>
        <dbReference type="EMBL" id="HBQ48924.1"/>
    </source>
</evidence>
<dbReference type="InterPro" id="IPR015424">
    <property type="entry name" value="PyrdxlP-dep_Trfase"/>
</dbReference>
<protein>
    <submittedName>
        <fullName evidence="1">Glycine dehydrogenase</fullName>
    </submittedName>
</protein>
<name>A0A356W5H4_9PROT</name>
<dbReference type="SUPFAM" id="SSF53383">
    <property type="entry name" value="PLP-dependent transferases"/>
    <property type="match status" value="1"/>
</dbReference>
<dbReference type="AlphaFoldDB" id="A0A356W5H4"/>
<reference evidence="1 2" key="1">
    <citation type="journal article" date="2018" name="Nat. Biotechnol.">
        <title>A standardized bacterial taxonomy based on genome phylogeny substantially revises the tree of life.</title>
        <authorList>
            <person name="Parks D.H."/>
            <person name="Chuvochina M."/>
            <person name="Waite D.W."/>
            <person name="Rinke C."/>
            <person name="Skarshewski A."/>
            <person name="Chaumeil P.A."/>
            <person name="Hugenholtz P."/>
        </authorList>
    </citation>
    <scope>NUCLEOTIDE SEQUENCE [LARGE SCALE GENOMIC DNA]</scope>
    <source>
        <strain evidence="1">UBA10378</strain>
    </source>
</reference>
<evidence type="ECO:0000313" key="2">
    <source>
        <dbReference type="Proteomes" id="UP000263957"/>
    </source>
</evidence>
<dbReference type="EMBL" id="DOGS01000174">
    <property type="protein sequence ID" value="HBQ48924.1"/>
    <property type="molecule type" value="Genomic_DNA"/>
</dbReference>
<dbReference type="Proteomes" id="UP000263957">
    <property type="component" value="Unassembled WGS sequence"/>
</dbReference>
<sequence>MRYLPLTPEDRADMLGTVGANSVDDFFTDVPESARLSGTISGLPDHQG</sequence>
<proteinExistence type="predicted"/>
<accession>A0A356W5H4</accession>